<accession>A0ABY5SQ57</accession>
<dbReference type="RefSeq" id="WP_265419188.1">
    <property type="nucleotide sequence ID" value="NZ_CP093443.1"/>
</dbReference>
<evidence type="ECO:0000313" key="3">
    <source>
        <dbReference type="EMBL" id="UVI36622.1"/>
    </source>
</evidence>
<feature type="domain" description="ChsH2 C-terminal OB-fold" evidence="1">
    <location>
        <begin position="63"/>
        <end position="126"/>
    </location>
</feature>
<dbReference type="InterPro" id="IPR022002">
    <property type="entry name" value="ChsH2_Znr"/>
</dbReference>
<evidence type="ECO:0000259" key="2">
    <source>
        <dbReference type="Pfam" id="PF12172"/>
    </source>
</evidence>
<keyword evidence="4" id="KW-1185">Reference proteome</keyword>
<organism evidence="3 4">
    <name type="scientific">Brevibacterium spongiae</name>
    <dbReference type="NCBI Taxonomy" id="2909672"/>
    <lineage>
        <taxon>Bacteria</taxon>
        <taxon>Bacillati</taxon>
        <taxon>Actinomycetota</taxon>
        <taxon>Actinomycetes</taxon>
        <taxon>Micrococcales</taxon>
        <taxon>Brevibacteriaceae</taxon>
        <taxon>Brevibacterium</taxon>
    </lineage>
</organism>
<dbReference type="InterPro" id="IPR012340">
    <property type="entry name" value="NA-bd_OB-fold"/>
</dbReference>
<evidence type="ECO:0000313" key="4">
    <source>
        <dbReference type="Proteomes" id="UP001064879"/>
    </source>
</evidence>
<name>A0ABY5SQ57_9MICO</name>
<dbReference type="Proteomes" id="UP001064879">
    <property type="component" value="Chromosome"/>
</dbReference>
<dbReference type="Gene3D" id="6.10.30.10">
    <property type="match status" value="1"/>
</dbReference>
<dbReference type="PANTHER" id="PTHR34075">
    <property type="entry name" value="BLR3430 PROTEIN"/>
    <property type="match status" value="1"/>
</dbReference>
<dbReference type="SUPFAM" id="SSF50249">
    <property type="entry name" value="Nucleic acid-binding proteins"/>
    <property type="match status" value="1"/>
</dbReference>
<gene>
    <name evidence="3" type="ORF">L1F31_02840</name>
</gene>
<dbReference type="InterPro" id="IPR002878">
    <property type="entry name" value="ChsH2_C"/>
</dbReference>
<proteinExistence type="predicted"/>
<reference evidence="3" key="1">
    <citation type="submission" date="2022-03" db="EMBL/GenBank/DDBJ databases">
        <title>Brevibacterium spongiae sp. nov., isolated from marine sponge.</title>
        <authorList>
            <person name="Li Z."/>
            <person name="Zhang M."/>
        </authorList>
    </citation>
    <scope>NUCLEOTIDE SEQUENCE</scope>
    <source>
        <strain evidence="3">WHS-Z9</strain>
    </source>
</reference>
<dbReference type="Pfam" id="PF01796">
    <property type="entry name" value="OB_ChsH2_C"/>
    <property type="match status" value="1"/>
</dbReference>
<feature type="domain" description="ChsH2 rubredoxin-like zinc ribbon" evidence="2">
    <location>
        <begin position="26"/>
        <end position="61"/>
    </location>
</feature>
<protein>
    <submittedName>
        <fullName evidence="3">Zinc ribbon domain-containing protein</fullName>
    </submittedName>
</protein>
<evidence type="ECO:0000259" key="1">
    <source>
        <dbReference type="Pfam" id="PF01796"/>
    </source>
</evidence>
<dbReference type="PANTHER" id="PTHR34075:SF5">
    <property type="entry name" value="BLR3430 PROTEIN"/>
    <property type="match status" value="1"/>
</dbReference>
<sequence length="146" mass="16568">MSNHEFAAERPGHPLPVLEEWNRPFFAAGAEGEIRLQVCSKCQRTIYFPRAFCPYCASPEYRWEAQPLSGTIESFSKVWKAENPYFDPELPFHIALVDLHNGVKMFGRLRAASGEPAIGDHVSVEFIQIDDEIWLPRFVSGSVPES</sequence>
<dbReference type="EMBL" id="CP093443">
    <property type="protein sequence ID" value="UVI36622.1"/>
    <property type="molecule type" value="Genomic_DNA"/>
</dbReference>
<dbReference type="InterPro" id="IPR052513">
    <property type="entry name" value="Thioester_dehydratase-like"/>
</dbReference>
<dbReference type="Pfam" id="PF12172">
    <property type="entry name" value="zf-ChsH2"/>
    <property type="match status" value="1"/>
</dbReference>